<name>A0ABU3Y1C7_9GAMM</name>
<proteinExistence type="predicted"/>
<gene>
    <name evidence="1" type="ORF">R0G64_31810</name>
</gene>
<organism evidence="1 2">
    <name type="scientific">Metapseudomonas otitidis</name>
    <dbReference type="NCBI Taxonomy" id="319939"/>
    <lineage>
        <taxon>Bacteria</taxon>
        <taxon>Pseudomonadati</taxon>
        <taxon>Pseudomonadota</taxon>
        <taxon>Gammaproteobacteria</taxon>
        <taxon>Pseudomonadales</taxon>
        <taxon>Pseudomonadaceae</taxon>
        <taxon>Metapseudomonas</taxon>
    </lineage>
</organism>
<dbReference type="Proteomes" id="UP001273935">
    <property type="component" value="Unassembled WGS sequence"/>
</dbReference>
<dbReference type="EMBL" id="JAWJUL010000459">
    <property type="protein sequence ID" value="MDV3443956.1"/>
    <property type="molecule type" value="Genomic_DNA"/>
</dbReference>
<reference evidence="1 2" key="1">
    <citation type="submission" date="2023-10" db="EMBL/GenBank/DDBJ databases">
        <title>Pseudomonas otitidis isolated from a paediatric patient with cystic fibrosis in Chile.</title>
        <authorList>
            <person name="Amsteins-Romero L."/>
            <person name="Opazo-Capurro A."/>
            <person name="Matus-Kohler M."/>
            <person name="Gonzalez-Rocha G."/>
        </authorList>
    </citation>
    <scope>NUCLEOTIDE SEQUENCE [LARGE SCALE GENOMIC DNA]</scope>
    <source>
        <strain evidence="1 2">P-714</strain>
    </source>
</reference>
<comment type="caution">
    <text evidence="1">The sequence shown here is derived from an EMBL/GenBank/DDBJ whole genome shotgun (WGS) entry which is preliminary data.</text>
</comment>
<evidence type="ECO:0000313" key="1">
    <source>
        <dbReference type="EMBL" id="MDV3443956.1"/>
    </source>
</evidence>
<accession>A0ABU3Y1C7</accession>
<dbReference type="RefSeq" id="WP_317234893.1">
    <property type="nucleotide sequence ID" value="NZ_JAWJUL010000459.1"/>
</dbReference>
<keyword evidence="2" id="KW-1185">Reference proteome</keyword>
<sequence>MQSWLGLATALFLALAGLTGSLLAFQHEIDEWLNPAFYHAP</sequence>
<protein>
    <submittedName>
        <fullName evidence="1">PepSY domain-containing protein</fullName>
    </submittedName>
</protein>
<evidence type="ECO:0000313" key="2">
    <source>
        <dbReference type="Proteomes" id="UP001273935"/>
    </source>
</evidence>
<feature type="non-terminal residue" evidence="1">
    <location>
        <position position="41"/>
    </location>
</feature>
<dbReference type="Pfam" id="PF03929">
    <property type="entry name" value="PepSY_TM"/>
    <property type="match status" value="1"/>
</dbReference>
<dbReference type="InterPro" id="IPR005625">
    <property type="entry name" value="PepSY-ass_TM"/>
</dbReference>